<dbReference type="FunFam" id="3.65.10.10:FF:000005">
    <property type="entry name" value="3-phosphoshikimate 1-carboxyvinyltransferase"/>
    <property type="match status" value="1"/>
</dbReference>
<dbReference type="PANTHER" id="PTHR21090">
    <property type="entry name" value="AROM/DEHYDROQUINATE SYNTHASE"/>
    <property type="match status" value="1"/>
</dbReference>
<keyword evidence="5 8" id="KW-0808">Transferase</keyword>
<dbReference type="InterPro" id="IPR006264">
    <property type="entry name" value="EPSP_synthase"/>
</dbReference>
<feature type="binding site" evidence="8">
    <location>
        <position position="345"/>
    </location>
    <ligand>
        <name>phosphoenolpyruvate</name>
        <dbReference type="ChEBI" id="CHEBI:58702"/>
    </ligand>
</feature>
<evidence type="ECO:0000259" key="9">
    <source>
        <dbReference type="Pfam" id="PF00275"/>
    </source>
</evidence>
<dbReference type="InterPro" id="IPR036968">
    <property type="entry name" value="Enolpyruvate_Tfrase_sf"/>
</dbReference>
<dbReference type="SUPFAM" id="SSF55205">
    <property type="entry name" value="EPT/RTPC-like"/>
    <property type="match status" value="1"/>
</dbReference>
<comment type="subunit">
    <text evidence="8">Monomer.</text>
</comment>
<feature type="binding site" evidence="8">
    <location>
        <position position="390"/>
    </location>
    <ligand>
        <name>phosphoenolpyruvate</name>
        <dbReference type="ChEBI" id="CHEBI:58702"/>
    </ligand>
</feature>
<dbReference type="InterPro" id="IPR001986">
    <property type="entry name" value="Enolpyruvate_Tfrase_dom"/>
</dbReference>
<evidence type="ECO:0000313" key="10">
    <source>
        <dbReference type="EMBL" id="MBL6811747.1"/>
    </source>
</evidence>
<dbReference type="GO" id="GO:0003866">
    <property type="term" value="F:3-phosphoshikimate 1-carboxyvinyltransferase activity"/>
    <property type="evidence" value="ECO:0007669"/>
    <property type="project" value="UniProtKB-UniRule"/>
</dbReference>
<feature type="binding site" evidence="8">
    <location>
        <position position="314"/>
    </location>
    <ligand>
        <name>3-phosphoshikimate</name>
        <dbReference type="ChEBI" id="CHEBI:145989"/>
    </ligand>
</feature>
<feature type="active site" description="Proton acceptor" evidence="8">
    <location>
        <position position="314"/>
    </location>
</feature>
<dbReference type="GO" id="GO:0005737">
    <property type="term" value="C:cytoplasm"/>
    <property type="evidence" value="ECO:0007669"/>
    <property type="project" value="UniProtKB-SubCell"/>
</dbReference>
<dbReference type="PIRSF" id="PIRSF000505">
    <property type="entry name" value="EPSPS"/>
    <property type="match status" value="1"/>
</dbReference>
<organism evidence="10 11">
    <name type="scientific">SAR86 cluster bacterium</name>
    <dbReference type="NCBI Taxonomy" id="2030880"/>
    <lineage>
        <taxon>Bacteria</taxon>
        <taxon>Pseudomonadati</taxon>
        <taxon>Pseudomonadota</taxon>
        <taxon>Gammaproteobacteria</taxon>
        <taxon>SAR86 cluster</taxon>
    </lineage>
</organism>
<dbReference type="GO" id="GO:0008652">
    <property type="term" value="P:amino acid biosynthetic process"/>
    <property type="evidence" value="ECO:0007669"/>
    <property type="project" value="UniProtKB-KW"/>
</dbReference>
<sequence>MKLISKSSEGLHGEIKIPGDKSISHRALICASISDGTSKISNLQESEDVINTLKSLKQLGISIVKENNSYHVEGKGFRGLRESENKLYFGNSGTGIRLMSGLLSIQNFSSNLIGDESLSKRPMKRIIEPLSKMGVNISGSKENTLPLRITPSKKISGINYKMPVASAQVKSAILFAGLGAKGDTKIIEKSISRDHTERIFEYFGASISFSETETTLKETEKFTSQNIEIPGDFSSSAFFIVAALISKNSDITLKEVGMNPSRIALLNKLMEMGGNIQVFNHSSFGKEPIADLNIKSSVLNPCEVTSSDVPNLIDELPILFIASCFAEGTSSFIEIEELKHKESDRLKAMQEGLDKMKIKNFFDGDVFCIEGMGKDYKSPNFLADTYYDHRIAMSFAIAGLNSNSYIEIASPESINTSFPEFIKLGKKLGCNFEIS</sequence>
<reference evidence="10" key="1">
    <citation type="submission" date="2020-10" db="EMBL/GenBank/DDBJ databases">
        <title>Microbiome of the Black Sea water column analyzed by genome centric metagenomics.</title>
        <authorList>
            <person name="Cabello-Yeves P.J."/>
            <person name="Callieri C."/>
            <person name="Picazo A."/>
            <person name="Mehrshad M."/>
            <person name="Haro-Moreno J.M."/>
            <person name="Roda-Garcia J."/>
            <person name="Dzembekova N."/>
            <person name="Slabakova V."/>
            <person name="Slabakova N."/>
            <person name="Moncheva S."/>
            <person name="Rodriguez-Valera F."/>
        </authorList>
    </citation>
    <scope>NUCLEOTIDE SEQUENCE</scope>
    <source>
        <strain evidence="10">BS307-5m-G49</strain>
    </source>
</reference>
<keyword evidence="6 8" id="KW-0057">Aromatic amino acid biosynthesis</keyword>
<feature type="binding site" evidence="8">
    <location>
        <position position="21"/>
    </location>
    <ligand>
        <name>phosphoenolpyruvate</name>
        <dbReference type="ChEBI" id="CHEBI:58702"/>
    </ligand>
</feature>
<dbReference type="NCBIfam" id="TIGR01356">
    <property type="entry name" value="aroA"/>
    <property type="match status" value="1"/>
</dbReference>
<gene>
    <name evidence="8 10" type="primary">aroA</name>
    <name evidence="10" type="ORF">ISQ63_02550</name>
</gene>
<evidence type="ECO:0000256" key="8">
    <source>
        <dbReference type="HAMAP-Rule" id="MF_00210"/>
    </source>
</evidence>
<evidence type="ECO:0000256" key="7">
    <source>
        <dbReference type="ARBA" id="ARBA00044633"/>
    </source>
</evidence>
<dbReference type="GO" id="GO:0009073">
    <property type="term" value="P:aromatic amino acid family biosynthetic process"/>
    <property type="evidence" value="ECO:0007669"/>
    <property type="project" value="UniProtKB-KW"/>
</dbReference>
<evidence type="ECO:0000256" key="6">
    <source>
        <dbReference type="ARBA" id="ARBA00023141"/>
    </source>
</evidence>
<feature type="binding site" evidence="8">
    <location>
        <position position="166"/>
    </location>
    <ligand>
        <name>3-phosphoshikimate</name>
        <dbReference type="ChEBI" id="CHEBI:145989"/>
    </ligand>
</feature>
<dbReference type="Proteomes" id="UP000744438">
    <property type="component" value="Unassembled WGS sequence"/>
</dbReference>
<evidence type="ECO:0000256" key="5">
    <source>
        <dbReference type="ARBA" id="ARBA00022679"/>
    </source>
</evidence>
<keyword evidence="4 8" id="KW-0028">Amino-acid biosynthesis</keyword>
<dbReference type="GO" id="GO:0009423">
    <property type="term" value="P:chorismate biosynthetic process"/>
    <property type="evidence" value="ECO:0007669"/>
    <property type="project" value="UniProtKB-UniRule"/>
</dbReference>
<feature type="binding site" evidence="8">
    <location>
        <position position="21"/>
    </location>
    <ligand>
        <name>3-phosphoshikimate</name>
        <dbReference type="ChEBI" id="CHEBI:145989"/>
    </ligand>
</feature>
<dbReference type="Gene3D" id="3.65.10.10">
    <property type="entry name" value="Enolpyruvate transferase domain"/>
    <property type="match status" value="2"/>
</dbReference>
<feature type="binding site" evidence="8">
    <location>
        <position position="121"/>
    </location>
    <ligand>
        <name>phosphoenolpyruvate</name>
        <dbReference type="ChEBI" id="CHEBI:58702"/>
    </ligand>
</feature>
<evidence type="ECO:0000256" key="2">
    <source>
        <dbReference type="ARBA" id="ARBA00009948"/>
    </source>
</evidence>
<feature type="binding site" evidence="8">
    <location>
        <position position="22"/>
    </location>
    <ligand>
        <name>3-phosphoshikimate</name>
        <dbReference type="ChEBI" id="CHEBI:145989"/>
    </ligand>
</feature>
<feature type="binding site" evidence="8">
    <location>
        <position position="341"/>
    </location>
    <ligand>
        <name>3-phosphoshikimate</name>
        <dbReference type="ChEBI" id="CHEBI:145989"/>
    </ligand>
</feature>
<dbReference type="EC" id="2.5.1.19" evidence="8"/>
<proteinExistence type="inferred from homology"/>
<feature type="binding site" evidence="8">
    <location>
        <position position="26"/>
    </location>
    <ligand>
        <name>3-phosphoshikimate</name>
        <dbReference type="ChEBI" id="CHEBI:145989"/>
    </ligand>
</feature>
<dbReference type="PROSITE" id="PS00104">
    <property type="entry name" value="EPSP_SYNTHASE_1"/>
    <property type="match status" value="1"/>
</dbReference>
<dbReference type="EMBL" id="JADHQC010000010">
    <property type="protein sequence ID" value="MBL6811747.1"/>
    <property type="molecule type" value="Genomic_DNA"/>
</dbReference>
<dbReference type="CDD" id="cd01556">
    <property type="entry name" value="EPSP_synthase"/>
    <property type="match status" value="1"/>
</dbReference>
<name>A0A937I032_9GAMM</name>
<protein>
    <recommendedName>
        <fullName evidence="8">3-phosphoshikimate 1-carboxyvinyltransferase</fullName>
        <ecNumber evidence="8">2.5.1.19</ecNumber>
    </recommendedName>
    <alternativeName>
        <fullName evidence="8">5-enolpyruvylshikimate-3-phosphate synthase</fullName>
        <shortName evidence="8">EPSP synthase</shortName>
        <shortName evidence="8">EPSPS</shortName>
    </alternativeName>
</protein>
<evidence type="ECO:0000256" key="1">
    <source>
        <dbReference type="ARBA" id="ARBA00004811"/>
    </source>
</evidence>
<dbReference type="HAMAP" id="MF_00210">
    <property type="entry name" value="EPSP_synth"/>
    <property type="match status" value="1"/>
</dbReference>
<comment type="function">
    <text evidence="8">Catalyzes the transfer of the enolpyruvyl moiety of phosphoenolpyruvate (PEP) to the 5-hydroxyl of shikimate-3-phosphate (S3P) to produce enolpyruvyl shikimate-3-phosphate and inorganic phosphate.</text>
</comment>
<comment type="caution">
    <text evidence="10">The sequence shown here is derived from an EMBL/GenBank/DDBJ whole genome shotgun (WGS) entry which is preliminary data.</text>
</comment>
<feature type="binding site" evidence="8">
    <location>
        <position position="168"/>
    </location>
    <ligand>
        <name>3-phosphoshikimate</name>
        <dbReference type="ChEBI" id="CHEBI:145989"/>
    </ligand>
</feature>
<evidence type="ECO:0000256" key="4">
    <source>
        <dbReference type="ARBA" id="ARBA00022605"/>
    </source>
</evidence>
<dbReference type="PANTHER" id="PTHR21090:SF5">
    <property type="entry name" value="PENTAFUNCTIONAL AROM POLYPEPTIDE"/>
    <property type="match status" value="1"/>
</dbReference>
<keyword evidence="3 8" id="KW-0963">Cytoplasm</keyword>
<comment type="caution">
    <text evidence="8">Lacks conserved residue(s) required for the propagation of feature annotation.</text>
</comment>
<evidence type="ECO:0000256" key="3">
    <source>
        <dbReference type="ARBA" id="ARBA00022490"/>
    </source>
</evidence>
<feature type="domain" description="Enolpyruvate transferase" evidence="9">
    <location>
        <begin position="9"/>
        <end position="423"/>
    </location>
</feature>
<evidence type="ECO:0000313" key="11">
    <source>
        <dbReference type="Proteomes" id="UP000744438"/>
    </source>
</evidence>
<comment type="similarity">
    <text evidence="2 8">Belongs to the EPSP synthase family.</text>
</comment>
<dbReference type="Pfam" id="PF00275">
    <property type="entry name" value="EPSP_synthase"/>
    <property type="match status" value="1"/>
</dbReference>
<dbReference type="InterPro" id="IPR023193">
    <property type="entry name" value="EPSP_synthase_CS"/>
</dbReference>
<dbReference type="AlphaFoldDB" id="A0A937I032"/>
<comment type="catalytic activity">
    <reaction evidence="7">
        <text>3-phosphoshikimate + phosphoenolpyruvate = 5-O-(1-carboxyvinyl)-3-phosphoshikimate + phosphate</text>
        <dbReference type="Rhea" id="RHEA:21256"/>
        <dbReference type="ChEBI" id="CHEBI:43474"/>
        <dbReference type="ChEBI" id="CHEBI:57701"/>
        <dbReference type="ChEBI" id="CHEBI:58702"/>
        <dbReference type="ChEBI" id="CHEBI:145989"/>
        <dbReference type="EC" id="2.5.1.19"/>
    </reaction>
    <physiologicalReaction direction="left-to-right" evidence="7">
        <dbReference type="Rhea" id="RHEA:21257"/>
    </physiologicalReaction>
</comment>
<comment type="subcellular location">
    <subcellularLocation>
        <location evidence="8">Cytoplasm</location>
    </subcellularLocation>
</comment>
<feature type="binding site" evidence="8">
    <location>
        <position position="93"/>
    </location>
    <ligand>
        <name>phosphoenolpyruvate</name>
        <dbReference type="ChEBI" id="CHEBI:58702"/>
    </ligand>
</feature>
<comment type="pathway">
    <text evidence="1 8">Metabolic intermediate biosynthesis; chorismate biosynthesis; chorismate from D-erythrose 4-phosphate and phosphoenolpyruvate: step 6/7.</text>
</comment>
<feature type="binding site" evidence="8">
    <location>
        <position position="168"/>
    </location>
    <ligand>
        <name>phosphoenolpyruvate</name>
        <dbReference type="ChEBI" id="CHEBI:58702"/>
    </ligand>
</feature>
<dbReference type="InterPro" id="IPR013792">
    <property type="entry name" value="RNA3'P_cycl/enolpyr_Trfase_a/b"/>
</dbReference>
<accession>A0A937I032</accession>